<sequence>MKKHNGFTLIEMLAVIAVMAILASIAMPSFLYRIVRNQITLALPLADLAKKPTEAAWLAALPFPANNTEANLPPAEKIVSSYISAVNVENGVVNITFGNQANNAIKGKILSLRPAVVEGTHLVPVNWICASAPVPGQMTVMGEDKTTIAADFLPNQCRAKSN</sequence>
<dbReference type="Gene3D" id="3.30.700.10">
    <property type="entry name" value="Glycoprotein, Type 4 Pilin"/>
    <property type="match status" value="1"/>
</dbReference>
<dbReference type="InterPro" id="IPR045584">
    <property type="entry name" value="Pilin-like"/>
</dbReference>
<dbReference type="Pfam" id="PF07963">
    <property type="entry name" value="N_methyl"/>
    <property type="match status" value="1"/>
</dbReference>
<protein>
    <submittedName>
        <fullName evidence="4">Pilin</fullName>
    </submittedName>
</protein>
<reference evidence="4" key="1">
    <citation type="submission" date="2020-08" db="EMBL/GenBank/DDBJ databases">
        <title>Novel species isolated from subtropical streams in China.</title>
        <authorList>
            <person name="Lu H."/>
        </authorList>
    </citation>
    <scope>NUCLEOTIDE SEQUENCE</scope>
    <source>
        <strain evidence="4">KACC 12607</strain>
    </source>
</reference>
<feature type="transmembrane region" description="Helical" evidence="3">
    <location>
        <begin position="12"/>
        <end position="32"/>
    </location>
</feature>
<dbReference type="AlphaFoldDB" id="A0A923HJX7"/>
<comment type="caution">
    <text evidence="4">The sequence shown here is derived from an EMBL/GenBank/DDBJ whole genome shotgun (WGS) entry which is preliminary data.</text>
</comment>
<dbReference type="InterPro" id="IPR001082">
    <property type="entry name" value="Pilin"/>
</dbReference>
<dbReference type="GO" id="GO:0007155">
    <property type="term" value="P:cell adhesion"/>
    <property type="evidence" value="ECO:0007669"/>
    <property type="project" value="InterPro"/>
</dbReference>
<keyword evidence="3" id="KW-1133">Transmembrane helix</keyword>
<dbReference type="SUPFAM" id="SSF54523">
    <property type="entry name" value="Pili subunits"/>
    <property type="match status" value="1"/>
</dbReference>
<comment type="similarity">
    <text evidence="1">Belongs to the N-Me-Phe pilin family.</text>
</comment>
<keyword evidence="5" id="KW-1185">Reference proteome</keyword>
<accession>A0A923HJX7</accession>
<organism evidence="4 5">
    <name type="scientific">Undibacterium jejuense</name>
    <dbReference type="NCBI Taxonomy" id="1344949"/>
    <lineage>
        <taxon>Bacteria</taxon>
        <taxon>Pseudomonadati</taxon>
        <taxon>Pseudomonadota</taxon>
        <taxon>Betaproteobacteria</taxon>
        <taxon>Burkholderiales</taxon>
        <taxon>Oxalobacteraceae</taxon>
        <taxon>Undibacterium</taxon>
    </lineage>
</organism>
<dbReference type="RefSeq" id="WP_186913563.1">
    <property type="nucleotide sequence ID" value="NZ_JACOFV010000016.1"/>
</dbReference>
<dbReference type="EMBL" id="JACOFV010000016">
    <property type="protein sequence ID" value="MBC3863615.1"/>
    <property type="molecule type" value="Genomic_DNA"/>
</dbReference>
<evidence type="ECO:0000256" key="1">
    <source>
        <dbReference type="ARBA" id="ARBA00005233"/>
    </source>
</evidence>
<gene>
    <name evidence="4" type="ORF">H8K32_16025</name>
</gene>
<keyword evidence="2" id="KW-0488">Methylation</keyword>
<proteinExistence type="inferred from homology"/>
<dbReference type="GO" id="GO:0009289">
    <property type="term" value="C:pilus"/>
    <property type="evidence" value="ECO:0007669"/>
    <property type="project" value="InterPro"/>
</dbReference>
<dbReference type="Pfam" id="PF00114">
    <property type="entry name" value="Pilin"/>
    <property type="match status" value="1"/>
</dbReference>
<keyword evidence="3" id="KW-0472">Membrane</keyword>
<evidence type="ECO:0000256" key="2">
    <source>
        <dbReference type="ARBA" id="ARBA00022481"/>
    </source>
</evidence>
<evidence type="ECO:0000256" key="3">
    <source>
        <dbReference type="SAM" id="Phobius"/>
    </source>
</evidence>
<dbReference type="InterPro" id="IPR012902">
    <property type="entry name" value="N_methyl_site"/>
</dbReference>
<name>A0A923HJX7_9BURK</name>
<evidence type="ECO:0000313" key="4">
    <source>
        <dbReference type="EMBL" id="MBC3863615.1"/>
    </source>
</evidence>
<dbReference type="Proteomes" id="UP000634011">
    <property type="component" value="Unassembled WGS sequence"/>
</dbReference>
<evidence type="ECO:0000313" key="5">
    <source>
        <dbReference type="Proteomes" id="UP000634011"/>
    </source>
</evidence>
<dbReference type="NCBIfam" id="TIGR02532">
    <property type="entry name" value="IV_pilin_GFxxxE"/>
    <property type="match status" value="1"/>
</dbReference>
<keyword evidence="3" id="KW-0812">Transmembrane</keyword>